<proteinExistence type="predicted"/>
<evidence type="ECO:0008006" key="3">
    <source>
        <dbReference type="Google" id="ProtNLM"/>
    </source>
</evidence>
<dbReference type="AlphaFoldDB" id="A0A7X0IYR3"/>
<evidence type="ECO:0000313" key="1">
    <source>
        <dbReference type="EMBL" id="MBB6497935.1"/>
    </source>
</evidence>
<dbReference type="Proteomes" id="UP000521017">
    <property type="component" value="Unassembled WGS sequence"/>
</dbReference>
<gene>
    <name evidence="1" type="ORF">HDF25_000059</name>
</gene>
<name>A0A7X0IYR3_9SPHI</name>
<evidence type="ECO:0000313" key="2">
    <source>
        <dbReference type="Proteomes" id="UP000521017"/>
    </source>
</evidence>
<dbReference type="EMBL" id="JACHCC010000001">
    <property type="protein sequence ID" value="MBB6497935.1"/>
    <property type="molecule type" value="Genomic_DNA"/>
</dbReference>
<organism evidence="1 2">
    <name type="scientific">Pedobacter cryoconitis</name>
    <dbReference type="NCBI Taxonomy" id="188932"/>
    <lineage>
        <taxon>Bacteria</taxon>
        <taxon>Pseudomonadati</taxon>
        <taxon>Bacteroidota</taxon>
        <taxon>Sphingobacteriia</taxon>
        <taxon>Sphingobacteriales</taxon>
        <taxon>Sphingobacteriaceae</taxon>
        <taxon>Pedobacter</taxon>
    </lineage>
</organism>
<reference evidence="1 2" key="1">
    <citation type="submission" date="2020-08" db="EMBL/GenBank/DDBJ databases">
        <title>Genomic Encyclopedia of Type Strains, Phase IV (KMG-V): Genome sequencing to study the core and pangenomes of soil and plant-associated prokaryotes.</title>
        <authorList>
            <person name="Whitman W."/>
        </authorList>
    </citation>
    <scope>NUCLEOTIDE SEQUENCE [LARGE SCALE GENOMIC DNA]</scope>
    <source>
        <strain evidence="1 2">M2T3</strain>
    </source>
</reference>
<sequence length="109" mass="12057">MKTYKNYLFIITIFCFLLASCALPVTYLGDRLTPTSSIDFFYSAHDVKTNYKVIGHLVCNNVRESQVKQSLIEYGKKIGADAIVLLGTSANGDIQAGIVNADALKYIKE</sequence>
<comment type="caution">
    <text evidence="1">The sequence shown here is derived from an EMBL/GenBank/DDBJ whole genome shotgun (WGS) entry which is preliminary data.</text>
</comment>
<dbReference type="PROSITE" id="PS51257">
    <property type="entry name" value="PROKAR_LIPOPROTEIN"/>
    <property type="match status" value="1"/>
</dbReference>
<dbReference type="RefSeq" id="WP_184621588.1">
    <property type="nucleotide sequence ID" value="NZ_JACHCC010000001.1"/>
</dbReference>
<accession>A0A7X0IYR3</accession>
<protein>
    <recommendedName>
        <fullName evidence="3">Lipoprotein</fullName>
    </recommendedName>
</protein>